<evidence type="ECO:0000259" key="1">
    <source>
        <dbReference type="PROSITE" id="PS50943"/>
    </source>
</evidence>
<proteinExistence type="predicted"/>
<keyword evidence="3" id="KW-1185">Reference proteome</keyword>
<dbReference type="SUPFAM" id="SSF52980">
    <property type="entry name" value="Restriction endonuclease-like"/>
    <property type="match status" value="1"/>
</dbReference>
<dbReference type="CDD" id="cd06260">
    <property type="entry name" value="DUF820-like"/>
    <property type="match status" value="1"/>
</dbReference>
<dbReference type="Proteomes" id="UP001442364">
    <property type="component" value="Unassembled WGS sequence"/>
</dbReference>
<dbReference type="InterPro" id="IPR001387">
    <property type="entry name" value="Cro/C1-type_HTH"/>
</dbReference>
<reference evidence="2 3" key="1">
    <citation type="submission" date="2024-03" db="EMBL/GenBank/DDBJ databases">
        <title>Human intestinal bacterial collection.</title>
        <authorList>
            <person name="Pauvert C."/>
            <person name="Hitch T.C.A."/>
            <person name="Clavel T."/>
        </authorList>
    </citation>
    <scope>NUCLEOTIDE SEQUENCE [LARGE SCALE GENOMIC DNA]</scope>
    <source>
        <strain evidence="2 3">CLA-AA-H255</strain>
    </source>
</reference>
<dbReference type="Pfam" id="PF05685">
    <property type="entry name" value="Uma2"/>
    <property type="match status" value="1"/>
</dbReference>
<feature type="domain" description="HTH cro/C1-type" evidence="1">
    <location>
        <begin position="6"/>
        <end position="60"/>
    </location>
</feature>
<dbReference type="EMBL" id="JBBMER010000004">
    <property type="protein sequence ID" value="MEQ2379596.1"/>
    <property type="molecule type" value="Genomic_DNA"/>
</dbReference>
<dbReference type="CDD" id="cd00093">
    <property type="entry name" value="HTH_XRE"/>
    <property type="match status" value="1"/>
</dbReference>
<dbReference type="PROSITE" id="PS50943">
    <property type="entry name" value="HTH_CROC1"/>
    <property type="match status" value="1"/>
</dbReference>
<evidence type="ECO:0000313" key="3">
    <source>
        <dbReference type="Proteomes" id="UP001442364"/>
    </source>
</evidence>
<organism evidence="2 3">
    <name type="scientific">[Lactobacillus] rogosae</name>
    <dbReference type="NCBI Taxonomy" id="706562"/>
    <lineage>
        <taxon>Bacteria</taxon>
        <taxon>Bacillati</taxon>
        <taxon>Bacillota</taxon>
        <taxon>Clostridia</taxon>
        <taxon>Lachnospirales</taxon>
        <taxon>Lachnospiraceae</taxon>
        <taxon>Lachnospira</taxon>
    </lineage>
</organism>
<gene>
    <name evidence="2" type="ORF">WMO14_06855</name>
</gene>
<protein>
    <submittedName>
        <fullName evidence="2">Uma2 family endonuclease</fullName>
    </submittedName>
</protein>
<keyword evidence="2" id="KW-0255">Endonuclease</keyword>
<dbReference type="RefSeq" id="WP_349153544.1">
    <property type="nucleotide sequence ID" value="NZ_DAWCMB010000118.1"/>
</dbReference>
<dbReference type="InterPro" id="IPR011335">
    <property type="entry name" value="Restrct_endonuc-II-like"/>
</dbReference>
<dbReference type="InterPro" id="IPR012296">
    <property type="entry name" value="Nuclease_put_TT1808"/>
</dbReference>
<evidence type="ECO:0000313" key="2">
    <source>
        <dbReference type="EMBL" id="MEQ2379596.1"/>
    </source>
</evidence>
<sequence length="255" mass="28996">MTIQEMKDKKKEKGYTYAQMAELSGVPLGTIQKIFSGETESPRYDTLLALEQIFTEQSVVCEAAASYKTDRNGSYTLDDYYALPEDQRVELIDGYFYTMLSPTFGHQSIAGEIHRQIANYIMEHNGSCRPFIAPVDVQLDCDNKTMVEPDVGIICDTSKIKRFGIYGAPDFVLEVISPSTKKRDYALKLSKYMEAGVREYWIVDFVQAKILVYYFEGDNYPVIYGFDKPVPVNIYGGDLAIDFSNIAKWLEEGME</sequence>
<dbReference type="SMART" id="SM00530">
    <property type="entry name" value="HTH_XRE"/>
    <property type="match status" value="1"/>
</dbReference>
<dbReference type="Pfam" id="PF01381">
    <property type="entry name" value="HTH_3"/>
    <property type="match status" value="1"/>
</dbReference>
<keyword evidence="2" id="KW-0378">Hydrolase</keyword>
<dbReference type="PANTHER" id="PTHR34107">
    <property type="entry name" value="SLL0198 PROTEIN-RELATED"/>
    <property type="match status" value="1"/>
</dbReference>
<name>A0ABV1BYT2_9FIRM</name>
<dbReference type="PANTHER" id="PTHR34107:SF4">
    <property type="entry name" value="SLL1222 PROTEIN"/>
    <property type="match status" value="1"/>
</dbReference>
<dbReference type="Gene3D" id="3.90.1570.10">
    <property type="entry name" value="tt1808, chain A"/>
    <property type="match status" value="1"/>
</dbReference>
<dbReference type="GO" id="GO:0004519">
    <property type="term" value="F:endonuclease activity"/>
    <property type="evidence" value="ECO:0007669"/>
    <property type="project" value="UniProtKB-KW"/>
</dbReference>
<comment type="caution">
    <text evidence="2">The sequence shown here is derived from an EMBL/GenBank/DDBJ whole genome shotgun (WGS) entry which is preliminary data.</text>
</comment>
<dbReference type="InterPro" id="IPR008538">
    <property type="entry name" value="Uma2"/>
</dbReference>
<dbReference type="InterPro" id="IPR010982">
    <property type="entry name" value="Lambda_DNA-bd_dom_sf"/>
</dbReference>
<dbReference type="Gene3D" id="1.10.260.40">
    <property type="entry name" value="lambda repressor-like DNA-binding domains"/>
    <property type="match status" value="1"/>
</dbReference>
<accession>A0ABV1BYT2</accession>
<dbReference type="SUPFAM" id="SSF47413">
    <property type="entry name" value="lambda repressor-like DNA-binding domains"/>
    <property type="match status" value="1"/>
</dbReference>
<keyword evidence="2" id="KW-0540">Nuclease</keyword>